<dbReference type="Proteomes" id="UP000009223">
    <property type="component" value="Chromosome"/>
</dbReference>
<organism evidence="2 3">
    <name type="scientific">Treponema primitia (strain ATCC BAA-887 / DSM 12427 / ZAS-2)</name>
    <dbReference type="NCBI Taxonomy" id="545694"/>
    <lineage>
        <taxon>Bacteria</taxon>
        <taxon>Pseudomonadati</taxon>
        <taxon>Spirochaetota</taxon>
        <taxon>Spirochaetia</taxon>
        <taxon>Spirochaetales</taxon>
        <taxon>Treponemataceae</taxon>
        <taxon>Treponema</taxon>
    </lineage>
</organism>
<dbReference type="KEGG" id="tpi:TREPR_2136"/>
<reference evidence="3" key="1">
    <citation type="submission" date="2009-12" db="EMBL/GenBank/DDBJ databases">
        <title>Complete sequence of Treponema primitia strain ZAS-2.</title>
        <authorList>
            <person name="Tetu S.G."/>
            <person name="Matson E."/>
            <person name="Ren Q."/>
            <person name="Seshadri R."/>
            <person name="Elbourne L."/>
            <person name="Hassan K.A."/>
            <person name="Durkin A."/>
            <person name="Radune D."/>
            <person name="Mohamoud Y."/>
            <person name="Shay R."/>
            <person name="Jin S."/>
            <person name="Zhang X."/>
            <person name="Lucey K."/>
            <person name="Ballor N.R."/>
            <person name="Ottesen E."/>
            <person name="Rosenthal R."/>
            <person name="Allen A."/>
            <person name="Leadbetter J.R."/>
            <person name="Paulsen I.T."/>
        </authorList>
    </citation>
    <scope>NUCLEOTIDE SEQUENCE [LARGE SCALE GENOMIC DNA]</scope>
    <source>
        <strain evidence="3">ATCC BAA-887 / DSM 12427 / ZAS-2</strain>
    </source>
</reference>
<proteinExistence type="predicted"/>
<dbReference type="InterPro" id="IPR015168">
    <property type="entry name" value="SsuA/THI5"/>
</dbReference>
<evidence type="ECO:0000313" key="2">
    <source>
        <dbReference type="EMBL" id="AEF84627.1"/>
    </source>
</evidence>
<sequence length="343" mass="37556">MTEKVKVTRSNLVLTGLLVAVLVFTGCAKKRPQAADSPNDSANTIDKIRLGIMASGTLVPDVGNYYGIFAKNNLEVETVTFAAGINSIDAISIGQLDVGFAADFAILNRIGGTQNSPLRIFTGYSVNLNTYELYSKDPAIKTPADLAGKSVVTLLGTVYEYYYAKTWAALGIPESQIKYLPVDSALEAAAIIQAGSGQAFYANGRAAEALLAIDGVRSIGKLSDYVESTVAIFIASDRYLNEHSRAIEKFLKSVDEIYSIVLKDQETAADIVYKASSIPRELTLLNFKTIDYKIEFDQQFYDAMNNVLQWANEKGVIKYPYDLHNYVNVDSLKKVFPGRGNFK</sequence>
<dbReference type="SUPFAM" id="SSF53850">
    <property type="entry name" value="Periplasmic binding protein-like II"/>
    <property type="match status" value="1"/>
</dbReference>
<feature type="domain" description="SsuA/THI5-like" evidence="1">
    <location>
        <begin position="65"/>
        <end position="268"/>
    </location>
</feature>
<dbReference type="STRING" id="545694.TREPR_2136"/>
<protein>
    <submittedName>
        <fullName evidence="2">Putative lipoprotein</fullName>
    </submittedName>
</protein>
<dbReference type="HOGENOM" id="CLU_028871_12_1_12"/>
<dbReference type="PANTHER" id="PTHR30024">
    <property type="entry name" value="ALIPHATIC SULFONATES-BINDING PROTEIN-RELATED"/>
    <property type="match status" value="1"/>
</dbReference>
<dbReference type="PROSITE" id="PS51257">
    <property type="entry name" value="PROKAR_LIPOPROTEIN"/>
    <property type="match status" value="1"/>
</dbReference>
<dbReference type="eggNOG" id="COG0715">
    <property type="taxonomic scope" value="Bacteria"/>
</dbReference>
<gene>
    <name evidence="2" type="ordered locus">TREPR_2136</name>
</gene>
<accession>F5YJ58</accession>
<dbReference type="EMBL" id="CP001843">
    <property type="protein sequence ID" value="AEF84627.1"/>
    <property type="molecule type" value="Genomic_DNA"/>
</dbReference>
<dbReference type="Gene3D" id="3.40.190.10">
    <property type="entry name" value="Periplasmic binding protein-like II"/>
    <property type="match status" value="2"/>
</dbReference>
<evidence type="ECO:0000259" key="1">
    <source>
        <dbReference type="Pfam" id="PF09084"/>
    </source>
</evidence>
<evidence type="ECO:0000313" key="3">
    <source>
        <dbReference type="Proteomes" id="UP000009223"/>
    </source>
</evidence>
<keyword evidence="2" id="KW-0449">Lipoprotein</keyword>
<dbReference type="RefSeq" id="WP_015708038.1">
    <property type="nucleotide sequence ID" value="NC_015578.1"/>
</dbReference>
<reference evidence="2 3" key="2">
    <citation type="journal article" date="2011" name="ISME J.">
        <title>RNA-seq reveals cooperative metabolic interactions between two termite-gut spirochete species in co-culture.</title>
        <authorList>
            <person name="Rosenthal A.Z."/>
            <person name="Matson E.G."/>
            <person name="Eldar A."/>
            <person name="Leadbetter J.R."/>
        </authorList>
    </citation>
    <scope>NUCLEOTIDE SEQUENCE [LARGE SCALE GENOMIC DNA]</scope>
    <source>
        <strain evidence="3">ATCC BAA-887 / DSM 12427 / ZAS-2</strain>
    </source>
</reference>
<dbReference type="Pfam" id="PF09084">
    <property type="entry name" value="NMT1"/>
    <property type="match status" value="1"/>
</dbReference>
<dbReference type="AlphaFoldDB" id="F5YJ58"/>
<name>F5YJ58_TREPZ</name>
<dbReference type="OrthoDB" id="9814375at2"/>
<keyword evidence="3" id="KW-1185">Reference proteome</keyword>